<name>A0A2P8E0L9_9BACT</name>
<reference evidence="1 2" key="1">
    <citation type="submission" date="2018-03" db="EMBL/GenBank/DDBJ databases">
        <title>Genomic Encyclopedia of Archaeal and Bacterial Type Strains, Phase II (KMG-II): from individual species to whole genera.</title>
        <authorList>
            <person name="Goeker M."/>
        </authorList>
    </citation>
    <scope>NUCLEOTIDE SEQUENCE [LARGE SCALE GENOMIC DNA]</scope>
    <source>
        <strain evidence="1 2">DSM 28057</strain>
    </source>
</reference>
<proteinExistence type="predicted"/>
<evidence type="ECO:0000313" key="2">
    <source>
        <dbReference type="Proteomes" id="UP000240708"/>
    </source>
</evidence>
<keyword evidence="2" id="KW-1185">Reference proteome</keyword>
<sequence length="77" mass="8580">MNKGLKISILIALKNGLLSKVEAKTLINSKGIIKLDLSTHGMPDPVCPIIDRMPDLKQYFIRIIDLGHGENPQMEQI</sequence>
<dbReference type="AlphaFoldDB" id="A0A2P8E0L9"/>
<dbReference type="EMBL" id="PYGF01000008">
    <property type="protein sequence ID" value="PSL03024.1"/>
    <property type="molecule type" value="Genomic_DNA"/>
</dbReference>
<dbReference type="Proteomes" id="UP000240708">
    <property type="component" value="Unassembled WGS sequence"/>
</dbReference>
<accession>A0A2P8E0L9</accession>
<protein>
    <submittedName>
        <fullName evidence="1">Uncharacterized protein</fullName>
    </submittedName>
</protein>
<evidence type="ECO:0000313" key="1">
    <source>
        <dbReference type="EMBL" id="PSL03024.1"/>
    </source>
</evidence>
<gene>
    <name evidence="1" type="ORF">CLV48_108134</name>
</gene>
<organism evidence="1 2">
    <name type="scientific">Cecembia rubra</name>
    <dbReference type="NCBI Taxonomy" id="1485585"/>
    <lineage>
        <taxon>Bacteria</taxon>
        <taxon>Pseudomonadati</taxon>
        <taxon>Bacteroidota</taxon>
        <taxon>Cytophagia</taxon>
        <taxon>Cytophagales</taxon>
        <taxon>Cyclobacteriaceae</taxon>
        <taxon>Cecembia</taxon>
    </lineage>
</organism>
<dbReference type="OrthoDB" id="840354at2"/>
<dbReference type="RefSeq" id="WP_106568023.1">
    <property type="nucleotide sequence ID" value="NZ_JAUVYL010000093.1"/>
</dbReference>
<comment type="caution">
    <text evidence="1">The sequence shown here is derived from an EMBL/GenBank/DDBJ whole genome shotgun (WGS) entry which is preliminary data.</text>
</comment>